<dbReference type="Gene3D" id="4.10.530.10">
    <property type="entry name" value="Gamma-fibrinogen Carboxyl Terminal Fragment, domain 2"/>
    <property type="match status" value="1"/>
</dbReference>
<dbReference type="GO" id="GO:0005615">
    <property type="term" value="C:extracellular space"/>
    <property type="evidence" value="ECO:0007669"/>
    <property type="project" value="TreeGrafter"/>
</dbReference>
<dbReference type="InterPro" id="IPR036056">
    <property type="entry name" value="Fibrinogen-like_C"/>
</dbReference>
<dbReference type="STRING" id="188477.A0A3S1A4C5"/>
<dbReference type="OrthoDB" id="6141940at2759"/>
<gene>
    <name evidence="2" type="ORF">EGW08_009802</name>
</gene>
<dbReference type="AlphaFoldDB" id="A0A3S1A4C5"/>
<reference evidence="2 3" key="1">
    <citation type="submission" date="2019-01" db="EMBL/GenBank/DDBJ databases">
        <title>A draft genome assembly of the solar-powered sea slug Elysia chlorotica.</title>
        <authorList>
            <person name="Cai H."/>
            <person name="Li Q."/>
            <person name="Fang X."/>
            <person name="Li J."/>
            <person name="Curtis N.E."/>
            <person name="Altenburger A."/>
            <person name="Shibata T."/>
            <person name="Feng M."/>
            <person name="Maeda T."/>
            <person name="Schwartz J.A."/>
            <person name="Shigenobu S."/>
            <person name="Lundholm N."/>
            <person name="Nishiyama T."/>
            <person name="Yang H."/>
            <person name="Hasebe M."/>
            <person name="Li S."/>
            <person name="Pierce S.K."/>
            <person name="Wang J."/>
        </authorList>
    </citation>
    <scope>NUCLEOTIDE SEQUENCE [LARGE SCALE GENOMIC DNA]</scope>
    <source>
        <strain evidence="2">EC2010</strain>
        <tissue evidence="2">Whole organism of an adult</tissue>
    </source>
</reference>
<dbReference type="PANTHER" id="PTHR19143">
    <property type="entry name" value="FIBRINOGEN/TENASCIN/ANGIOPOEITIN"/>
    <property type="match status" value="1"/>
</dbReference>
<name>A0A3S1A4C5_ELYCH</name>
<proteinExistence type="predicted"/>
<dbReference type="EMBL" id="RQTK01000286">
    <property type="protein sequence ID" value="RUS82456.1"/>
    <property type="molecule type" value="Genomic_DNA"/>
</dbReference>
<sequence length="286" mass="31867">METLETTQPPFQCEHNGIYNSFNDSCDCRLTGGYVGVRCERLATSCMELYNYPYASGAHPLNMDVFGDGSLFFQTTCHLKFWYATQASFDFMKSTGSFDAALSYNDYVSGFRFGPDDYWIGLENLHRYTSDGRNHKVRLTVNFNSSGALGEMCVAHYNFVVASATQGYSYTLAPTLYRGTTVSVKGSPQGFGLDDVLLSQENARFSAVDNDQDDSALTNCAEKAQAGWWFGQCLPIVANPFGWSYLTMPGSVTDQHFHVSGLDMTRTSVRDSVRYVYMSLDYPIGV</sequence>
<evidence type="ECO:0000313" key="2">
    <source>
        <dbReference type="EMBL" id="RUS82456.1"/>
    </source>
</evidence>
<dbReference type="InterPro" id="IPR002181">
    <property type="entry name" value="Fibrinogen_a/b/g_C_dom"/>
</dbReference>
<accession>A0A3S1A4C5</accession>
<keyword evidence="3" id="KW-1185">Reference proteome</keyword>
<dbReference type="InterPro" id="IPR050373">
    <property type="entry name" value="Fibrinogen_C-term_domain"/>
</dbReference>
<dbReference type="Proteomes" id="UP000271974">
    <property type="component" value="Unassembled WGS sequence"/>
</dbReference>
<dbReference type="PANTHER" id="PTHR19143:SF444">
    <property type="entry name" value="PROTEIN SCABROUS"/>
    <property type="match status" value="1"/>
</dbReference>
<dbReference type="Gene3D" id="3.90.215.10">
    <property type="entry name" value="Gamma Fibrinogen, chain A, domain 1"/>
    <property type="match status" value="1"/>
</dbReference>
<dbReference type="SMART" id="SM00186">
    <property type="entry name" value="FBG"/>
    <property type="match status" value="1"/>
</dbReference>
<dbReference type="Pfam" id="PF00147">
    <property type="entry name" value="Fibrinogen_C"/>
    <property type="match status" value="1"/>
</dbReference>
<evidence type="ECO:0000313" key="3">
    <source>
        <dbReference type="Proteomes" id="UP000271974"/>
    </source>
</evidence>
<dbReference type="SUPFAM" id="SSF56496">
    <property type="entry name" value="Fibrinogen C-terminal domain-like"/>
    <property type="match status" value="1"/>
</dbReference>
<dbReference type="InterPro" id="IPR014716">
    <property type="entry name" value="Fibrinogen_a/b/g_C_1"/>
</dbReference>
<organism evidence="2 3">
    <name type="scientific">Elysia chlorotica</name>
    <name type="common">Eastern emerald elysia</name>
    <name type="synonym">Sea slug</name>
    <dbReference type="NCBI Taxonomy" id="188477"/>
    <lineage>
        <taxon>Eukaryota</taxon>
        <taxon>Metazoa</taxon>
        <taxon>Spiralia</taxon>
        <taxon>Lophotrochozoa</taxon>
        <taxon>Mollusca</taxon>
        <taxon>Gastropoda</taxon>
        <taxon>Heterobranchia</taxon>
        <taxon>Euthyneura</taxon>
        <taxon>Panpulmonata</taxon>
        <taxon>Sacoglossa</taxon>
        <taxon>Placobranchoidea</taxon>
        <taxon>Plakobranchidae</taxon>
        <taxon>Elysia</taxon>
    </lineage>
</organism>
<protein>
    <recommendedName>
        <fullName evidence="1">Fibrinogen C-terminal domain-containing protein</fullName>
    </recommendedName>
</protein>
<evidence type="ECO:0000259" key="1">
    <source>
        <dbReference type="PROSITE" id="PS51406"/>
    </source>
</evidence>
<feature type="domain" description="Fibrinogen C-terminal" evidence="1">
    <location>
        <begin position="37"/>
        <end position="242"/>
    </location>
</feature>
<comment type="caution">
    <text evidence="2">The sequence shown here is derived from an EMBL/GenBank/DDBJ whole genome shotgun (WGS) entry which is preliminary data.</text>
</comment>
<dbReference type="PROSITE" id="PS51406">
    <property type="entry name" value="FIBRINOGEN_C_2"/>
    <property type="match status" value="1"/>
</dbReference>